<sequence>MSCMSEYSMPLWTILTKCPEPSGPMWVQHGTPSTCAEISSSSGPSDWYDSAGPPGMIDGPFNAPSSPPEIPAPTKCKPRSRIAFSRRMVSVYNALPPSMMMSPGSMASASSLMTASVASPALTMISTRRGFSSAARNSGIVSLRTNLPSELCSLSSASVLATDRLCTATV</sequence>
<evidence type="ECO:0000313" key="2">
    <source>
        <dbReference type="EMBL" id="COW97620.1"/>
    </source>
</evidence>
<proteinExistence type="predicted"/>
<organism evidence="2 4">
    <name type="scientific">Mycobacterium tuberculosis</name>
    <dbReference type="NCBI Taxonomy" id="1773"/>
    <lineage>
        <taxon>Bacteria</taxon>
        <taxon>Bacillati</taxon>
        <taxon>Actinomycetota</taxon>
        <taxon>Actinomycetes</taxon>
        <taxon>Mycobacteriales</taxon>
        <taxon>Mycobacteriaceae</taxon>
        <taxon>Mycobacterium</taxon>
        <taxon>Mycobacterium tuberculosis complex</taxon>
    </lineage>
</organism>
<evidence type="ECO:0000313" key="3">
    <source>
        <dbReference type="Proteomes" id="UP000039021"/>
    </source>
</evidence>
<dbReference type="EMBL" id="CSBK01000014">
    <property type="protein sequence ID" value="COW78660.1"/>
    <property type="molecule type" value="Genomic_DNA"/>
</dbReference>
<evidence type="ECO:0000313" key="4">
    <source>
        <dbReference type="Proteomes" id="UP000048600"/>
    </source>
</evidence>
<evidence type="ECO:0000313" key="1">
    <source>
        <dbReference type="EMBL" id="COW78660.1"/>
    </source>
</evidence>
<dbReference type="Proteomes" id="UP000048600">
    <property type="component" value="Unassembled WGS sequence"/>
</dbReference>
<accession>A0A655JI85</accession>
<dbReference type="Proteomes" id="UP000039021">
    <property type="component" value="Unassembled WGS sequence"/>
</dbReference>
<name>A0A655JI85_MYCTX</name>
<protein>
    <submittedName>
        <fullName evidence="2">Uncharacterized protein</fullName>
    </submittedName>
</protein>
<gene>
    <name evidence="1" type="ORF">ERS007739_00070</name>
    <name evidence="2" type="ORF">ERS007741_03543</name>
</gene>
<dbReference type="AlphaFoldDB" id="A0A655JI85"/>
<reference evidence="1" key="2">
    <citation type="submission" date="2015-03" db="EMBL/GenBank/DDBJ databases">
        <authorList>
            <consortium name="Pathogen Informatics"/>
            <person name="Murphy D."/>
        </authorList>
    </citation>
    <scope>NUCLEOTIDE SEQUENCE</scope>
    <source>
        <strain evidence="1">N09902308</strain>
    </source>
</reference>
<dbReference type="EMBL" id="CHKL01000552">
    <property type="protein sequence ID" value="COW97620.1"/>
    <property type="molecule type" value="Genomic_DNA"/>
</dbReference>
<reference evidence="3 4" key="1">
    <citation type="submission" date="2015-03" db="EMBL/GenBank/DDBJ databases">
        <authorList>
            <consortium name="Pathogen Informatics"/>
        </authorList>
    </citation>
    <scope>NUCLEOTIDE SEQUENCE [LARGE SCALE GENOMIC DNA]</scope>
    <source>
        <strain evidence="3">N09902308</strain>
        <strain evidence="2 4">P00601463</strain>
    </source>
</reference>